<reference evidence="1" key="2">
    <citation type="submission" date="2020-11" db="EMBL/GenBank/DDBJ databases">
        <authorList>
            <person name="McCartney M.A."/>
            <person name="Auch B."/>
            <person name="Kono T."/>
            <person name="Mallez S."/>
            <person name="Becker A."/>
            <person name="Gohl D.M."/>
            <person name="Silverstein K.A.T."/>
            <person name="Koren S."/>
            <person name="Bechman K.B."/>
            <person name="Herman A."/>
            <person name="Abrahante J.E."/>
            <person name="Garbe J."/>
        </authorList>
    </citation>
    <scope>NUCLEOTIDE SEQUENCE</scope>
    <source>
        <strain evidence="1">Duluth1</strain>
        <tissue evidence="1">Whole animal</tissue>
    </source>
</reference>
<comment type="caution">
    <text evidence="1">The sequence shown here is derived from an EMBL/GenBank/DDBJ whole genome shotgun (WGS) entry which is preliminary data.</text>
</comment>
<accession>A0A9D4FQ42</accession>
<evidence type="ECO:0000313" key="2">
    <source>
        <dbReference type="Proteomes" id="UP000828390"/>
    </source>
</evidence>
<proteinExistence type="predicted"/>
<gene>
    <name evidence="1" type="ORF">DPMN_156626</name>
</gene>
<dbReference type="EMBL" id="JAIWYP010000007">
    <property type="protein sequence ID" value="KAH3802928.1"/>
    <property type="molecule type" value="Genomic_DNA"/>
</dbReference>
<keyword evidence="2" id="KW-1185">Reference proteome</keyword>
<sequence>MQISNRYLIVVGGTRSGSDFQVSVVSSSPSVCCGSPPSVACSSPPSRLWFGAISWLWTGAVAAGIPESELGR</sequence>
<name>A0A9D4FQ42_DREPO</name>
<dbReference type="AlphaFoldDB" id="A0A9D4FQ42"/>
<dbReference type="Proteomes" id="UP000828390">
    <property type="component" value="Unassembled WGS sequence"/>
</dbReference>
<reference evidence="1" key="1">
    <citation type="journal article" date="2019" name="bioRxiv">
        <title>The Genome of the Zebra Mussel, Dreissena polymorpha: A Resource for Invasive Species Research.</title>
        <authorList>
            <person name="McCartney M.A."/>
            <person name="Auch B."/>
            <person name="Kono T."/>
            <person name="Mallez S."/>
            <person name="Zhang Y."/>
            <person name="Obille A."/>
            <person name="Becker A."/>
            <person name="Abrahante J.E."/>
            <person name="Garbe J."/>
            <person name="Badalamenti J.P."/>
            <person name="Herman A."/>
            <person name="Mangelson H."/>
            <person name="Liachko I."/>
            <person name="Sullivan S."/>
            <person name="Sone E.D."/>
            <person name="Koren S."/>
            <person name="Silverstein K.A.T."/>
            <person name="Beckman K.B."/>
            <person name="Gohl D.M."/>
        </authorList>
    </citation>
    <scope>NUCLEOTIDE SEQUENCE</scope>
    <source>
        <strain evidence="1">Duluth1</strain>
        <tissue evidence="1">Whole animal</tissue>
    </source>
</reference>
<evidence type="ECO:0000313" key="1">
    <source>
        <dbReference type="EMBL" id="KAH3802928.1"/>
    </source>
</evidence>
<protein>
    <submittedName>
        <fullName evidence="1">Uncharacterized protein</fullName>
    </submittedName>
</protein>
<organism evidence="1 2">
    <name type="scientific">Dreissena polymorpha</name>
    <name type="common">Zebra mussel</name>
    <name type="synonym">Mytilus polymorpha</name>
    <dbReference type="NCBI Taxonomy" id="45954"/>
    <lineage>
        <taxon>Eukaryota</taxon>
        <taxon>Metazoa</taxon>
        <taxon>Spiralia</taxon>
        <taxon>Lophotrochozoa</taxon>
        <taxon>Mollusca</taxon>
        <taxon>Bivalvia</taxon>
        <taxon>Autobranchia</taxon>
        <taxon>Heteroconchia</taxon>
        <taxon>Euheterodonta</taxon>
        <taxon>Imparidentia</taxon>
        <taxon>Neoheterodontei</taxon>
        <taxon>Myida</taxon>
        <taxon>Dreissenoidea</taxon>
        <taxon>Dreissenidae</taxon>
        <taxon>Dreissena</taxon>
    </lineage>
</organism>